<comment type="caution">
    <text evidence="1">The sequence shown here is derived from an EMBL/GenBank/DDBJ whole genome shotgun (WGS) entry which is preliminary data.</text>
</comment>
<gene>
    <name evidence="1" type="ORF">CTI12_AA535340</name>
</gene>
<sequence>MASSIARLFSSNLLRVRPVGSFSRFLNTKGFQYDQHDSDQDECILKCDDKHGSLVRDVINDAFSPCHSATANLARLLNMAENRIGLGPCKLPRWRVVEDDKALYLIRIMTGLKEGYIKEFDSNRGFVSEKHEKDDESVTKEFMSEKHEKDVDESVTKEFMSDKHEKDVEESVTKEFMYGELEKDAKESLTEREVVPKKVTERPIDFTPLLNWIRGDEISPSECYYHLMKDAKELNLFAEWIEANFEGMIDLSFSINVSCKLKNPKAIHIIIGLGGSDTDDPCGGYAIEIFLPEQFYKIEDTESNDTGGGINITIPKKKGKSIQTIEGNLIFFQESKVICKPGRIISIVQKFI</sequence>
<dbReference type="Proteomes" id="UP000245207">
    <property type="component" value="Unassembled WGS sequence"/>
</dbReference>
<organism evidence="1 2">
    <name type="scientific">Artemisia annua</name>
    <name type="common">Sweet wormwood</name>
    <dbReference type="NCBI Taxonomy" id="35608"/>
    <lineage>
        <taxon>Eukaryota</taxon>
        <taxon>Viridiplantae</taxon>
        <taxon>Streptophyta</taxon>
        <taxon>Embryophyta</taxon>
        <taxon>Tracheophyta</taxon>
        <taxon>Spermatophyta</taxon>
        <taxon>Magnoliopsida</taxon>
        <taxon>eudicotyledons</taxon>
        <taxon>Gunneridae</taxon>
        <taxon>Pentapetalae</taxon>
        <taxon>asterids</taxon>
        <taxon>campanulids</taxon>
        <taxon>Asterales</taxon>
        <taxon>Asteraceae</taxon>
        <taxon>Asteroideae</taxon>
        <taxon>Anthemideae</taxon>
        <taxon>Artemisiinae</taxon>
        <taxon>Artemisia</taxon>
    </lineage>
</organism>
<protein>
    <submittedName>
        <fullName evidence="1">Uncharacterized protein</fullName>
    </submittedName>
</protein>
<reference evidence="1 2" key="1">
    <citation type="journal article" date="2018" name="Mol. Plant">
        <title>The genome of Artemisia annua provides insight into the evolution of Asteraceae family and artemisinin biosynthesis.</title>
        <authorList>
            <person name="Shen Q."/>
            <person name="Zhang L."/>
            <person name="Liao Z."/>
            <person name="Wang S."/>
            <person name="Yan T."/>
            <person name="Shi P."/>
            <person name="Liu M."/>
            <person name="Fu X."/>
            <person name="Pan Q."/>
            <person name="Wang Y."/>
            <person name="Lv Z."/>
            <person name="Lu X."/>
            <person name="Zhang F."/>
            <person name="Jiang W."/>
            <person name="Ma Y."/>
            <person name="Chen M."/>
            <person name="Hao X."/>
            <person name="Li L."/>
            <person name="Tang Y."/>
            <person name="Lv G."/>
            <person name="Zhou Y."/>
            <person name="Sun X."/>
            <person name="Brodelius P.E."/>
            <person name="Rose J.K.C."/>
            <person name="Tang K."/>
        </authorList>
    </citation>
    <scope>NUCLEOTIDE SEQUENCE [LARGE SCALE GENOMIC DNA]</scope>
    <source>
        <strain evidence="2">cv. Huhao1</strain>
        <tissue evidence="1">Leaf</tissue>
    </source>
</reference>
<evidence type="ECO:0000313" key="2">
    <source>
        <dbReference type="Proteomes" id="UP000245207"/>
    </source>
</evidence>
<dbReference type="EMBL" id="PKPP01012160">
    <property type="protein sequence ID" value="PWA42847.1"/>
    <property type="molecule type" value="Genomic_DNA"/>
</dbReference>
<keyword evidence="2" id="KW-1185">Reference proteome</keyword>
<dbReference type="AlphaFoldDB" id="A0A2U1L1G3"/>
<proteinExistence type="predicted"/>
<accession>A0A2U1L1G3</accession>
<evidence type="ECO:0000313" key="1">
    <source>
        <dbReference type="EMBL" id="PWA42847.1"/>
    </source>
</evidence>
<dbReference type="OrthoDB" id="10671185at2759"/>
<name>A0A2U1L1G3_ARTAN</name>